<feature type="signal peptide" evidence="1">
    <location>
        <begin position="1"/>
        <end position="24"/>
    </location>
</feature>
<proteinExistence type="predicted"/>
<evidence type="ECO:0000313" key="3">
    <source>
        <dbReference type="EMBL" id="QEG41166.1"/>
    </source>
</evidence>
<dbReference type="EMBL" id="CP042914">
    <property type="protein sequence ID" value="QEG41166.1"/>
    <property type="molecule type" value="Genomic_DNA"/>
</dbReference>
<dbReference type="RefSeq" id="WP_068131876.1">
    <property type="nucleotide sequence ID" value="NZ_CP042914.1"/>
</dbReference>
<dbReference type="AlphaFoldDB" id="A0A5B9QVP5"/>
<name>A0A5B9QVP5_9BACT</name>
<dbReference type="KEGG" id="rul:UC8_31850"/>
<protein>
    <recommendedName>
        <fullName evidence="2">Glycine zipper domain-containing protein</fullName>
    </recommendedName>
</protein>
<evidence type="ECO:0000256" key="1">
    <source>
        <dbReference type="SAM" id="SignalP"/>
    </source>
</evidence>
<reference evidence="3 4" key="1">
    <citation type="submission" date="2019-08" db="EMBL/GenBank/DDBJ databases">
        <title>Deep-cultivation of Planctomycetes and their phenomic and genomic characterization uncovers novel biology.</title>
        <authorList>
            <person name="Wiegand S."/>
            <person name="Jogler M."/>
            <person name="Boedeker C."/>
            <person name="Pinto D."/>
            <person name="Vollmers J."/>
            <person name="Rivas-Marin E."/>
            <person name="Kohn T."/>
            <person name="Peeters S.H."/>
            <person name="Heuer A."/>
            <person name="Rast P."/>
            <person name="Oberbeckmann S."/>
            <person name="Bunk B."/>
            <person name="Jeske O."/>
            <person name="Meyerdierks A."/>
            <person name="Storesund J.E."/>
            <person name="Kallscheuer N."/>
            <person name="Luecker S."/>
            <person name="Lage O.M."/>
            <person name="Pohl T."/>
            <person name="Merkel B.J."/>
            <person name="Hornburger P."/>
            <person name="Mueller R.-W."/>
            <person name="Bruemmer F."/>
            <person name="Labrenz M."/>
            <person name="Spormann A.M."/>
            <person name="Op den Camp H."/>
            <person name="Overmann J."/>
            <person name="Amann R."/>
            <person name="Jetten M.S.M."/>
            <person name="Mascher T."/>
            <person name="Medema M.H."/>
            <person name="Devos D.P."/>
            <person name="Kaster A.-K."/>
            <person name="Ovreas L."/>
            <person name="Rohde M."/>
            <person name="Galperin M.Y."/>
            <person name="Jogler C."/>
        </authorList>
    </citation>
    <scope>NUCLEOTIDE SEQUENCE [LARGE SCALE GENOMIC DNA]</scope>
    <source>
        <strain evidence="3 4">UC8</strain>
    </source>
</reference>
<feature type="domain" description="Glycine zipper" evidence="2">
    <location>
        <begin position="30"/>
        <end position="76"/>
    </location>
</feature>
<sequence precursor="true">MNHRYVGTMLVITALVCSSASGQANTRRGATLGGVAGAIAGGIIGENNDEAGAGAVIGGVLGAVAGGALGSAKDQEQAMQRQQYQYQQQNYQYQQQRYAEVQAAVTPADVINMTRSGLPDTVIMSHIQQRGVQRRLEVSDIISLHQQGVREPVISALQHATVGGPATQPAPQPVVVQERPVIVEQRYYTPPPAVIVPAPRYYHRPHYHGRPHHHRGGTRVGISFGL</sequence>
<evidence type="ECO:0000313" key="4">
    <source>
        <dbReference type="Proteomes" id="UP000325286"/>
    </source>
</evidence>
<dbReference type="InterPro" id="IPR039567">
    <property type="entry name" value="Gly-zipper"/>
</dbReference>
<dbReference type="Pfam" id="PF13488">
    <property type="entry name" value="Gly-zipper_Omp"/>
    <property type="match status" value="1"/>
</dbReference>
<feature type="chain" id="PRO_5023048165" description="Glycine zipper domain-containing protein" evidence="1">
    <location>
        <begin position="25"/>
        <end position="226"/>
    </location>
</feature>
<gene>
    <name evidence="3" type="ORF">UC8_31850</name>
</gene>
<keyword evidence="4" id="KW-1185">Reference proteome</keyword>
<accession>A0A5B9QVP5</accession>
<evidence type="ECO:0000259" key="2">
    <source>
        <dbReference type="Pfam" id="PF13488"/>
    </source>
</evidence>
<organism evidence="3 4">
    <name type="scientific">Roseimaritima ulvae</name>
    <dbReference type="NCBI Taxonomy" id="980254"/>
    <lineage>
        <taxon>Bacteria</taxon>
        <taxon>Pseudomonadati</taxon>
        <taxon>Planctomycetota</taxon>
        <taxon>Planctomycetia</taxon>
        <taxon>Pirellulales</taxon>
        <taxon>Pirellulaceae</taxon>
        <taxon>Roseimaritima</taxon>
    </lineage>
</organism>
<dbReference type="Proteomes" id="UP000325286">
    <property type="component" value="Chromosome"/>
</dbReference>
<keyword evidence="1" id="KW-0732">Signal</keyword>